<dbReference type="AlphaFoldDB" id="A0AAE0X054"/>
<comment type="caution">
    <text evidence="1">The sequence shown here is derived from an EMBL/GenBank/DDBJ whole genome shotgun (WGS) entry which is preliminary data.</text>
</comment>
<proteinExistence type="predicted"/>
<sequence length="307" mass="33495">MPCHCPAAPPRRKRAPWTFHAARPWYPSRVPPLPRPHPPVGRLRAPCSSFSTASLPCLAGLAQSMGGSIASGRHSLTRLLLRQSLRWMPILILPPSSNSVVLDHPSPLQLRNFAVSLPESTACRLLHPLHCVHRIRRLALHLHCFVHIQYFSCSPPTGGTAVAAGTSALFVQHSTCPCTGTFHSPPFPRSPALPVLEGRSPQPLPAAVGLAFLDYHTTHSLSSGSSSIPRLHSTWIPLTPTQKPLLLRCSRPAVSFLLLCQKQGTNPIFTSKTPRGSFFLSPFNRPLTPGTSRETDQDSHCLPLLDL</sequence>
<dbReference type="Proteomes" id="UP001270362">
    <property type="component" value="Unassembled WGS sequence"/>
</dbReference>
<protein>
    <submittedName>
        <fullName evidence="1">Uncharacterized protein</fullName>
    </submittedName>
</protein>
<gene>
    <name evidence="1" type="ORF">B0T22DRAFT_300543</name>
</gene>
<keyword evidence="2" id="KW-1185">Reference proteome</keyword>
<accession>A0AAE0X054</accession>
<dbReference type="EMBL" id="JAULSO010000006">
    <property type="protein sequence ID" value="KAK3681727.1"/>
    <property type="molecule type" value="Genomic_DNA"/>
</dbReference>
<evidence type="ECO:0000313" key="2">
    <source>
        <dbReference type="Proteomes" id="UP001270362"/>
    </source>
</evidence>
<name>A0AAE0X054_9PEZI</name>
<reference evidence="1" key="1">
    <citation type="journal article" date="2023" name="Mol. Phylogenet. Evol.">
        <title>Genome-scale phylogeny and comparative genomics of the fungal order Sordariales.</title>
        <authorList>
            <person name="Hensen N."/>
            <person name="Bonometti L."/>
            <person name="Westerberg I."/>
            <person name="Brannstrom I.O."/>
            <person name="Guillou S."/>
            <person name="Cros-Aarteil S."/>
            <person name="Calhoun S."/>
            <person name="Haridas S."/>
            <person name="Kuo A."/>
            <person name="Mondo S."/>
            <person name="Pangilinan J."/>
            <person name="Riley R."/>
            <person name="LaButti K."/>
            <person name="Andreopoulos B."/>
            <person name="Lipzen A."/>
            <person name="Chen C."/>
            <person name="Yan M."/>
            <person name="Daum C."/>
            <person name="Ng V."/>
            <person name="Clum A."/>
            <person name="Steindorff A."/>
            <person name="Ohm R.A."/>
            <person name="Martin F."/>
            <person name="Silar P."/>
            <person name="Natvig D.O."/>
            <person name="Lalanne C."/>
            <person name="Gautier V."/>
            <person name="Ament-Velasquez S.L."/>
            <person name="Kruys A."/>
            <person name="Hutchinson M.I."/>
            <person name="Powell A.J."/>
            <person name="Barry K."/>
            <person name="Miller A.N."/>
            <person name="Grigoriev I.V."/>
            <person name="Debuchy R."/>
            <person name="Gladieux P."/>
            <person name="Hiltunen Thoren M."/>
            <person name="Johannesson H."/>
        </authorList>
    </citation>
    <scope>NUCLEOTIDE SEQUENCE</scope>
    <source>
        <strain evidence="1">CBS 314.62</strain>
    </source>
</reference>
<evidence type="ECO:0000313" key="1">
    <source>
        <dbReference type="EMBL" id="KAK3681727.1"/>
    </source>
</evidence>
<organism evidence="1 2">
    <name type="scientific">Podospora appendiculata</name>
    <dbReference type="NCBI Taxonomy" id="314037"/>
    <lineage>
        <taxon>Eukaryota</taxon>
        <taxon>Fungi</taxon>
        <taxon>Dikarya</taxon>
        <taxon>Ascomycota</taxon>
        <taxon>Pezizomycotina</taxon>
        <taxon>Sordariomycetes</taxon>
        <taxon>Sordariomycetidae</taxon>
        <taxon>Sordariales</taxon>
        <taxon>Podosporaceae</taxon>
        <taxon>Podospora</taxon>
    </lineage>
</organism>
<reference evidence="1" key="2">
    <citation type="submission" date="2023-06" db="EMBL/GenBank/DDBJ databases">
        <authorList>
            <consortium name="Lawrence Berkeley National Laboratory"/>
            <person name="Haridas S."/>
            <person name="Hensen N."/>
            <person name="Bonometti L."/>
            <person name="Westerberg I."/>
            <person name="Brannstrom I.O."/>
            <person name="Guillou S."/>
            <person name="Cros-Aarteil S."/>
            <person name="Calhoun S."/>
            <person name="Kuo A."/>
            <person name="Mondo S."/>
            <person name="Pangilinan J."/>
            <person name="Riley R."/>
            <person name="Labutti K."/>
            <person name="Andreopoulos B."/>
            <person name="Lipzen A."/>
            <person name="Chen C."/>
            <person name="Yanf M."/>
            <person name="Daum C."/>
            <person name="Ng V."/>
            <person name="Clum A."/>
            <person name="Steindorff A."/>
            <person name="Ohm R."/>
            <person name="Martin F."/>
            <person name="Silar P."/>
            <person name="Natvig D."/>
            <person name="Lalanne C."/>
            <person name="Gautier V."/>
            <person name="Ament-Velasquez S.L."/>
            <person name="Kruys A."/>
            <person name="Hutchinson M.I."/>
            <person name="Powell A.J."/>
            <person name="Barry K."/>
            <person name="Miller A.N."/>
            <person name="Grigoriev I.V."/>
            <person name="Debuchy R."/>
            <person name="Gladieux P."/>
            <person name="Thoren M.H."/>
            <person name="Johannesson H."/>
        </authorList>
    </citation>
    <scope>NUCLEOTIDE SEQUENCE</scope>
    <source>
        <strain evidence="1">CBS 314.62</strain>
    </source>
</reference>